<evidence type="ECO:0000313" key="1">
    <source>
        <dbReference type="EMBL" id="TWU39915.1"/>
    </source>
</evidence>
<name>A0A5C6DUD9_9BACT</name>
<proteinExistence type="predicted"/>
<dbReference type="EMBL" id="SJPY01000005">
    <property type="protein sequence ID" value="TWU39915.1"/>
    <property type="molecule type" value="Genomic_DNA"/>
</dbReference>
<evidence type="ECO:0000313" key="2">
    <source>
        <dbReference type="Proteomes" id="UP000315471"/>
    </source>
</evidence>
<comment type="caution">
    <text evidence="1">The sequence shown here is derived from an EMBL/GenBank/DDBJ whole genome shotgun (WGS) entry which is preliminary data.</text>
</comment>
<keyword evidence="2" id="KW-1185">Reference proteome</keyword>
<dbReference type="AlphaFoldDB" id="A0A5C6DUD9"/>
<protein>
    <submittedName>
        <fullName evidence="1">Uncharacterized protein</fullName>
    </submittedName>
</protein>
<sequence length="75" mass="8160">MTGESRSSRVKDLCQDTDQPLSPRLSLSFRDADCITERNNLPQTKFGRKSSDTLKAFAREAARCDLPQASLGGGG</sequence>
<dbReference type="Proteomes" id="UP000315471">
    <property type="component" value="Unassembled WGS sequence"/>
</dbReference>
<accession>A0A5C6DUD9</accession>
<reference evidence="1 2" key="1">
    <citation type="submission" date="2019-02" db="EMBL/GenBank/DDBJ databases">
        <title>Deep-cultivation of Planctomycetes and their phenomic and genomic characterization uncovers novel biology.</title>
        <authorList>
            <person name="Wiegand S."/>
            <person name="Jogler M."/>
            <person name="Boedeker C."/>
            <person name="Pinto D."/>
            <person name="Vollmers J."/>
            <person name="Rivas-Marin E."/>
            <person name="Kohn T."/>
            <person name="Peeters S.H."/>
            <person name="Heuer A."/>
            <person name="Rast P."/>
            <person name="Oberbeckmann S."/>
            <person name="Bunk B."/>
            <person name="Jeske O."/>
            <person name="Meyerdierks A."/>
            <person name="Storesund J.E."/>
            <person name="Kallscheuer N."/>
            <person name="Luecker S."/>
            <person name="Lage O.M."/>
            <person name="Pohl T."/>
            <person name="Merkel B.J."/>
            <person name="Hornburger P."/>
            <person name="Mueller R.-W."/>
            <person name="Bruemmer F."/>
            <person name="Labrenz M."/>
            <person name="Spormann A.M."/>
            <person name="Op Den Camp H."/>
            <person name="Overmann J."/>
            <person name="Amann R."/>
            <person name="Jetten M.S.M."/>
            <person name="Mascher T."/>
            <person name="Medema M.H."/>
            <person name="Devos D.P."/>
            <person name="Kaster A.-K."/>
            <person name="Ovreas L."/>
            <person name="Rohde M."/>
            <person name="Galperin M.Y."/>
            <person name="Jogler C."/>
        </authorList>
    </citation>
    <scope>NUCLEOTIDE SEQUENCE [LARGE SCALE GENOMIC DNA]</scope>
    <source>
        <strain evidence="1 2">Q31b</strain>
    </source>
</reference>
<gene>
    <name evidence="1" type="ORF">Q31b_32310</name>
</gene>
<organism evidence="1 2">
    <name type="scientific">Novipirellula aureliae</name>
    <dbReference type="NCBI Taxonomy" id="2527966"/>
    <lineage>
        <taxon>Bacteria</taxon>
        <taxon>Pseudomonadati</taxon>
        <taxon>Planctomycetota</taxon>
        <taxon>Planctomycetia</taxon>
        <taxon>Pirellulales</taxon>
        <taxon>Pirellulaceae</taxon>
        <taxon>Novipirellula</taxon>
    </lineage>
</organism>